<feature type="region of interest" description="Disordered" evidence="1">
    <location>
        <begin position="1"/>
        <end position="42"/>
    </location>
</feature>
<accession>A0ABW4EPX8</accession>
<feature type="compositionally biased region" description="Polar residues" evidence="1">
    <location>
        <begin position="17"/>
        <end position="27"/>
    </location>
</feature>
<reference evidence="4" key="1">
    <citation type="journal article" date="2019" name="Int. J. Syst. Evol. Microbiol.">
        <title>The Global Catalogue of Microorganisms (GCM) 10K type strain sequencing project: providing services to taxonomists for standard genome sequencing and annotation.</title>
        <authorList>
            <consortium name="The Broad Institute Genomics Platform"/>
            <consortium name="The Broad Institute Genome Sequencing Center for Infectious Disease"/>
            <person name="Wu L."/>
            <person name="Ma J."/>
        </authorList>
    </citation>
    <scope>NUCLEOTIDE SEQUENCE [LARGE SCALE GENOMIC DNA]</scope>
    <source>
        <strain evidence="4">CCM 7043</strain>
    </source>
</reference>
<gene>
    <name evidence="3" type="ORF">ACFSJD_06015</name>
</gene>
<dbReference type="Proteomes" id="UP001597114">
    <property type="component" value="Unassembled WGS sequence"/>
</dbReference>
<proteinExistence type="predicted"/>
<comment type="caution">
    <text evidence="3">The sequence shown here is derived from an EMBL/GenBank/DDBJ whole genome shotgun (WGS) entry which is preliminary data.</text>
</comment>
<feature type="region of interest" description="Disordered" evidence="1">
    <location>
        <begin position="144"/>
        <end position="179"/>
    </location>
</feature>
<organism evidence="3 4">
    <name type="scientific">Pseudonocardia yunnanensis</name>
    <dbReference type="NCBI Taxonomy" id="58107"/>
    <lineage>
        <taxon>Bacteria</taxon>
        <taxon>Bacillati</taxon>
        <taxon>Actinomycetota</taxon>
        <taxon>Actinomycetes</taxon>
        <taxon>Pseudonocardiales</taxon>
        <taxon>Pseudonocardiaceae</taxon>
        <taxon>Pseudonocardia</taxon>
    </lineage>
</organism>
<feature type="compositionally biased region" description="Basic and acidic residues" evidence="1">
    <location>
        <begin position="1"/>
        <end position="15"/>
    </location>
</feature>
<keyword evidence="4" id="KW-1185">Reference proteome</keyword>
<name>A0ABW4EPX8_9PSEU</name>
<protein>
    <submittedName>
        <fullName evidence="3">DUF4157 domain-containing protein</fullName>
    </submittedName>
</protein>
<sequence>MRLLAEARHAQRADHGQQPSAPVQHSSVPDVLRSSGRPLDDTVRSDMEARLGADFSDVRLHTGIAAQRSATEIGARAYTAGRHIVIGTGGADRKTLAHELTHVIQQRQGPVAGTDDGTGLRISDPSDRFEREAEANAARALRPGALVSGGERSAATDSPRRAGRAKSVQRVPDEAGGSGGGGLAAMFKASLGVIRLRSDAPAPQPARKMAVSHIAQVLAESGQHGEETVGSGVMTSIGAIEALAGENGARDIHTVFQRPELSELYRIPANDPRAPAAHRAIAEQELAYWRRQHAANPSVGTGVAINVDADTRVKLQKTLGSAAKWSEELRKGAARAGNQFE</sequence>
<dbReference type="EMBL" id="JBHUCO010000006">
    <property type="protein sequence ID" value="MFD1517031.1"/>
    <property type="molecule type" value="Genomic_DNA"/>
</dbReference>
<dbReference type="Pfam" id="PF13699">
    <property type="entry name" value="eCIS_core"/>
    <property type="match status" value="1"/>
</dbReference>
<feature type="domain" description="eCIS core" evidence="2">
    <location>
        <begin position="38"/>
        <end position="109"/>
    </location>
</feature>
<dbReference type="RefSeq" id="WP_344729150.1">
    <property type="nucleotide sequence ID" value="NZ_BAAAUS010000059.1"/>
</dbReference>
<evidence type="ECO:0000313" key="4">
    <source>
        <dbReference type="Proteomes" id="UP001597114"/>
    </source>
</evidence>
<dbReference type="InterPro" id="IPR025295">
    <property type="entry name" value="eCIS_core_dom"/>
</dbReference>
<evidence type="ECO:0000256" key="1">
    <source>
        <dbReference type="SAM" id="MobiDB-lite"/>
    </source>
</evidence>
<evidence type="ECO:0000259" key="2">
    <source>
        <dbReference type="Pfam" id="PF13699"/>
    </source>
</evidence>
<evidence type="ECO:0000313" key="3">
    <source>
        <dbReference type="EMBL" id="MFD1517031.1"/>
    </source>
</evidence>